<dbReference type="AlphaFoldDB" id="A0A2M8AF76"/>
<sequence length="177" mass="19865">MEGFLNPSDVLKQLELHKDMVAADFGCGSGGWVIPLAKILEDGKVYAIDILEEPLSALRAKTKLEKILNIEVIKSDIEKTSRLLENSCDLVLMTNLLFEVADIKKVLEEGKRVLRAGGKILVVDWTPPTHRPEESKIGPEKKVSLKEVKKIAEEIGLESEKEFEASPYHWGLIFTKR</sequence>
<protein>
    <recommendedName>
        <fullName evidence="1">Methyltransferase type 11 domain-containing protein</fullName>
    </recommendedName>
</protein>
<gene>
    <name evidence="2" type="ORF">CO116_02430</name>
</gene>
<dbReference type="InterPro" id="IPR029063">
    <property type="entry name" value="SAM-dependent_MTases_sf"/>
</dbReference>
<dbReference type="Gene3D" id="3.40.50.150">
    <property type="entry name" value="Vaccinia Virus protein VP39"/>
    <property type="match status" value="1"/>
</dbReference>
<dbReference type="PANTHER" id="PTHR43591">
    <property type="entry name" value="METHYLTRANSFERASE"/>
    <property type="match status" value="1"/>
</dbReference>
<dbReference type="EMBL" id="PFUO01000110">
    <property type="protein sequence ID" value="PJB16196.1"/>
    <property type="molecule type" value="Genomic_DNA"/>
</dbReference>
<reference evidence="3" key="1">
    <citation type="submission" date="2017-09" db="EMBL/GenBank/DDBJ databases">
        <title>Depth-based differentiation of microbial function through sediment-hosted aquifers and enrichment of novel symbionts in the deep terrestrial subsurface.</title>
        <authorList>
            <person name="Probst A.J."/>
            <person name="Ladd B."/>
            <person name="Jarett J.K."/>
            <person name="Geller-Mcgrath D.E."/>
            <person name="Sieber C.M.K."/>
            <person name="Emerson J.B."/>
            <person name="Anantharaman K."/>
            <person name="Thomas B.C."/>
            <person name="Malmstrom R."/>
            <person name="Stieglmeier M."/>
            <person name="Klingl A."/>
            <person name="Woyke T."/>
            <person name="Ryan C.M."/>
            <person name="Banfield J.F."/>
        </authorList>
    </citation>
    <scope>NUCLEOTIDE SEQUENCE [LARGE SCALE GENOMIC DNA]</scope>
</reference>
<dbReference type="CDD" id="cd02440">
    <property type="entry name" value="AdoMet_MTases"/>
    <property type="match status" value="1"/>
</dbReference>
<proteinExistence type="predicted"/>
<dbReference type="SUPFAM" id="SSF53335">
    <property type="entry name" value="S-adenosyl-L-methionine-dependent methyltransferases"/>
    <property type="match status" value="1"/>
</dbReference>
<evidence type="ECO:0000313" key="3">
    <source>
        <dbReference type="Proteomes" id="UP000230611"/>
    </source>
</evidence>
<dbReference type="GO" id="GO:0008757">
    <property type="term" value="F:S-adenosylmethionine-dependent methyltransferase activity"/>
    <property type="evidence" value="ECO:0007669"/>
    <property type="project" value="InterPro"/>
</dbReference>
<organism evidence="2 3">
    <name type="scientific">Candidatus Falkowbacteria bacterium CG_4_9_14_3_um_filter_38_19</name>
    <dbReference type="NCBI Taxonomy" id="1974559"/>
    <lineage>
        <taxon>Bacteria</taxon>
        <taxon>Candidatus Falkowiibacteriota</taxon>
    </lineage>
</organism>
<comment type="caution">
    <text evidence="2">The sequence shown here is derived from an EMBL/GenBank/DDBJ whole genome shotgun (WGS) entry which is preliminary data.</text>
</comment>
<accession>A0A2M8AF76</accession>
<dbReference type="InterPro" id="IPR013216">
    <property type="entry name" value="Methyltransf_11"/>
</dbReference>
<evidence type="ECO:0000313" key="2">
    <source>
        <dbReference type="EMBL" id="PJB16196.1"/>
    </source>
</evidence>
<evidence type="ECO:0000259" key="1">
    <source>
        <dbReference type="Pfam" id="PF08241"/>
    </source>
</evidence>
<dbReference type="Pfam" id="PF08241">
    <property type="entry name" value="Methyltransf_11"/>
    <property type="match status" value="1"/>
</dbReference>
<feature type="domain" description="Methyltransferase type 11" evidence="1">
    <location>
        <begin position="24"/>
        <end position="121"/>
    </location>
</feature>
<dbReference type="PANTHER" id="PTHR43591:SF24">
    <property type="entry name" value="2-METHOXY-6-POLYPRENYL-1,4-BENZOQUINOL METHYLASE, MITOCHONDRIAL"/>
    <property type="match status" value="1"/>
</dbReference>
<name>A0A2M8AF76_9BACT</name>
<dbReference type="Proteomes" id="UP000230611">
    <property type="component" value="Unassembled WGS sequence"/>
</dbReference>